<sequence>MSITTKTGDNGETSLANGERVKKDHIRVQTYGTVDELNSFLGLAKHYLPDYEREVVELIQKNLFRLAAELAKGEQYVKLINEEDIEKLTNLVYEYESKVELNSFVIPGETIASAHLDVCRTIARRAERLVVTLASQEEVRGEVIRYLNRISDLLYIMARFIEGSHIRKIRGSEL</sequence>
<dbReference type="InterPro" id="IPR029499">
    <property type="entry name" value="PduO-typ"/>
</dbReference>
<dbReference type="EC" id="2.5.1.17" evidence="4"/>
<feature type="domain" description="Cobalamin adenosyltransferase-like" evidence="5">
    <location>
        <begin position="3"/>
        <end position="160"/>
    </location>
</feature>
<keyword evidence="3 4" id="KW-0067">ATP-binding</keyword>
<dbReference type="eggNOG" id="COG2096">
    <property type="taxonomic scope" value="Bacteria"/>
</dbReference>
<proteinExistence type="inferred from homology"/>
<accession>A7HJB4</accession>
<evidence type="ECO:0000256" key="4">
    <source>
        <dbReference type="RuleBase" id="RU366026"/>
    </source>
</evidence>
<dbReference type="EMBL" id="CP000771">
    <property type="protein sequence ID" value="ABS59997.1"/>
    <property type="molecule type" value="Genomic_DNA"/>
</dbReference>
<dbReference type="KEGG" id="fno:Fnod_0130"/>
<organism evidence="6 7">
    <name type="scientific">Fervidobacterium nodosum (strain ATCC 35602 / DSM 5306 / Rt17-B1)</name>
    <dbReference type="NCBI Taxonomy" id="381764"/>
    <lineage>
        <taxon>Bacteria</taxon>
        <taxon>Thermotogati</taxon>
        <taxon>Thermotogota</taxon>
        <taxon>Thermotogae</taxon>
        <taxon>Thermotogales</taxon>
        <taxon>Fervidobacteriaceae</taxon>
        <taxon>Fervidobacterium</taxon>
    </lineage>
</organism>
<dbReference type="RefSeq" id="WP_011993320.1">
    <property type="nucleotide sequence ID" value="NC_009718.1"/>
</dbReference>
<evidence type="ECO:0000256" key="2">
    <source>
        <dbReference type="ARBA" id="ARBA00022741"/>
    </source>
</evidence>
<keyword evidence="4" id="KW-0169">Cobalamin biosynthesis</keyword>
<evidence type="ECO:0000313" key="6">
    <source>
        <dbReference type="EMBL" id="ABS59997.1"/>
    </source>
</evidence>
<dbReference type="PANTHER" id="PTHR12213:SF0">
    <property type="entry name" value="CORRINOID ADENOSYLTRANSFERASE MMAB"/>
    <property type="match status" value="1"/>
</dbReference>
<dbReference type="PANTHER" id="PTHR12213">
    <property type="entry name" value="CORRINOID ADENOSYLTRANSFERASE"/>
    <property type="match status" value="1"/>
</dbReference>
<gene>
    <name evidence="6" type="ordered locus">Fnod_0130</name>
</gene>
<dbReference type="GO" id="GO:0005524">
    <property type="term" value="F:ATP binding"/>
    <property type="evidence" value="ECO:0007669"/>
    <property type="project" value="UniProtKB-UniRule"/>
</dbReference>
<keyword evidence="7" id="KW-1185">Reference proteome</keyword>
<dbReference type="AlphaFoldDB" id="A7HJB4"/>
<keyword evidence="1 4" id="KW-0808">Transferase</keyword>
<reference evidence="6 7" key="2">
    <citation type="journal article" date="2009" name="Proc. Natl. Acad. Sci. U.S.A.">
        <title>On the chimeric nature, thermophilic origin, and phylogenetic placement of the Thermotogales.</title>
        <authorList>
            <person name="Zhaxybayeva O."/>
            <person name="Swithers K.S."/>
            <person name="Lapierre P."/>
            <person name="Fournier G.P."/>
            <person name="Bickhart D.M."/>
            <person name="DeBoy R.T."/>
            <person name="Nelson K.E."/>
            <person name="Nesbo C.L."/>
            <person name="Doolittle W.F."/>
            <person name="Gogarten J.P."/>
            <person name="Noll K.M."/>
        </authorList>
    </citation>
    <scope>NUCLEOTIDE SEQUENCE [LARGE SCALE GENOMIC DNA]</scope>
    <source>
        <strain evidence="7">ATCC 35602 / DSM 5306 / Rt17-B1</strain>
    </source>
</reference>
<dbReference type="GO" id="GO:0009236">
    <property type="term" value="P:cobalamin biosynthetic process"/>
    <property type="evidence" value="ECO:0007669"/>
    <property type="project" value="UniProtKB-UniRule"/>
</dbReference>
<comment type="pathway">
    <text evidence="4">Cofactor biosynthesis; adenosylcobalamin biosynthesis; adenosylcobalamin from cob(II)yrinate a,c-diamide: step 2/7.</text>
</comment>
<dbReference type="STRING" id="381764.Fnod_0130"/>
<evidence type="ECO:0000256" key="3">
    <source>
        <dbReference type="ARBA" id="ARBA00022840"/>
    </source>
</evidence>
<dbReference type="Gene3D" id="1.20.1200.10">
    <property type="entry name" value="Cobalamin adenosyltransferase-like"/>
    <property type="match status" value="1"/>
</dbReference>
<reference evidence="6 7" key="1">
    <citation type="submission" date="2007-07" db="EMBL/GenBank/DDBJ databases">
        <title>Complete sequence of Fervidobacterium nodosum Rt17-B1.</title>
        <authorList>
            <consortium name="US DOE Joint Genome Institute"/>
            <person name="Copeland A."/>
            <person name="Lucas S."/>
            <person name="Lapidus A."/>
            <person name="Barry K."/>
            <person name="Glavina del Rio T."/>
            <person name="Dalin E."/>
            <person name="Tice H."/>
            <person name="Pitluck S."/>
            <person name="Saunders E."/>
            <person name="Brettin T."/>
            <person name="Bruce D."/>
            <person name="Detter J.C."/>
            <person name="Han C."/>
            <person name="Schmutz J."/>
            <person name="Larimer F."/>
            <person name="Land M."/>
            <person name="Hauser L."/>
            <person name="Kyrpides N."/>
            <person name="Mikhailova N."/>
            <person name="Nelson K."/>
            <person name="Gogarten J.P."/>
            <person name="Noll K."/>
            <person name="Richardson P."/>
        </authorList>
    </citation>
    <scope>NUCLEOTIDE SEQUENCE [LARGE SCALE GENOMIC DNA]</scope>
    <source>
        <strain evidence="7">ATCC 35602 / DSM 5306 / Rt17-B1</strain>
    </source>
</reference>
<dbReference type="NCBIfam" id="TIGR00636">
    <property type="entry name" value="PduO_Nterm"/>
    <property type="match status" value="1"/>
</dbReference>
<dbReference type="UniPathway" id="UPA00148">
    <property type="reaction ID" value="UER00233"/>
</dbReference>
<keyword evidence="2 4" id="KW-0547">Nucleotide-binding</keyword>
<dbReference type="InterPro" id="IPR016030">
    <property type="entry name" value="CblAdoTrfase-like"/>
</dbReference>
<comment type="catalytic activity">
    <reaction evidence="4">
        <text>2 cob(II)alamin + reduced [electron-transfer flavoprotein] + 2 ATP = 2 adenosylcob(III)alamin + 2 triphosphate + oxidized [electron-transfer flavoprotein] + 3 H(+)</text>
        <dbReference type="Rhea" id="RHEA:28671"/>
        <dbReference type="Rhea" id="RHEA-COMP:10685"/>
        <dbReference type="Rhea" id="RHEA-COMP:10686"/>
        <dbReference type="ChEBI" id="CHEBI:15378"/>
        <dbReference type="ChEBI" id="CHEBI:16304"/>
        <dbReference type="ChEBI" id="CHEBI:18036"/>
        <dbReference type="ChEBI" id="CHEBI:18408"/>
        <dbReference type="ChEBI" id="CHEBI:30616"/>
        <dbReference type="ChEBI" id="CHEBI:57692"/>
        <dbReference type="ChEBI" id="CHEBI:58307"/>
        <dbReference type="EC" id="2.5.1.17"/>
    </reaction>
</comment>
<dbReference type="OrthoDB" id="9778896at2"/>
<protein>
    <recommendedName>
        <fullName evidence="4">Corrinoid adenosyltransferase</fullName>
        <ecNumber evidence="4">2.5.1.17</ecNumber>
    </recommendedName>
    <alternativeName>
        <fullName evidence="4">Cob(II)alamin adenosyltransferase</fullName>
    </alternativeName>
    <alternativeName>
        <fullName evidence="4">Cob(II)yrinic acid a,c-diamide adenosyltransferase</fullName>
    </alternativeName>
    <alternativeName>
        <fullName evidence="4">Cobinamide/cobalamin adenosyltransferase</fullName>
    </alternativeName>
</protein>
<dbReference type="HOGENOM" id="CLU_083486_0_1_0"/>
<comment type="catalytic activity">
    <reaction evidence="4">
        <text>2 cob(II)yrinate a,c diamide + reduced [electron-transfer flavoprotein] + 2 ATP = 2 adenosylcob(III)yrinate a,c-diamide + 2 triphosphate + oxidized [electron-transfer flavoprotein] + 3 H(+)</text>
        <dbReference type="Rhea" id="RHEA:11528"/>
        <dbReference type="Rhea" id="RHEA-COMP:10685"/>
        <dbReference type="Rhea" id="RHEA-COMP:10686"/>
        <dbReference type="ChEBI" id="CHEBI:15378"/>
        <dbReference type="ChEBI" id="CHEBI:18036"/>
        <dbReference type="ChEBI" id="CHEBI:30616"/>
        <dbReference type="ChEBI" id="CHEBI:57692"/>
        <dbReference type="ChEBI" id="CHEBI:58307"/>
        <dbReference type="ChEBI" id="CHEBI:58503"/>
        <dbReference type="ChEBI" id="CHEBI:58537"/>
        <dbReference type="EC" id="2.5.1.17"/>
    </reaction>
</comment>
<comment type="similarity">
    <text evidence="4">Belongs to the Cob(I)alamin adenosyltransferase family.</text>
</comment>
<dbReference type="Pfam" id="PF01923">
    <property type="entry name" value="Cob_adeno_trans"/>
    <property type="match status" value="1"/>
</dbReference>
<evidence type="ECO:0000313" key="7">
    <source>
        <dbReference type="Proteomes" id="UP000002415"/>
    </source>
</evidence>
<dbReference type="SUPFAM" id="SSF89028">
    <property type="entry name" value="Cobalamin adenosyltransferase-like"/>
    <property type="match status" value="1"/>
</dbReference>
<dbReference type="Proteomes" id="UP000002415">
    <property type="component" value="Chromosome"/>
</dbReference>
<name>A7HJB4_FERNB</name>
<dbReference type="GO" id="GO:0008817">
    <property type="term" value="F:corrinoid adenosyltransferase activity"/>
    <property type="evidence" value="ECO:0007669"/>
    <property type="project" value="UniProtKB-UniRule"/>
</dbReference>
<evidence type="ECO:0000256" key="1">
    <source>
        <dbReference type="ARBA" id="ARBA00022679"/>
    </source>
</evidence>
<evidence type="ECO:0000259" key="5">
    <source>
        <dbReference type="Pfam" id="PF01923"/>
    </source>
</evidence>
<dbReference type="InterPro" id="IPR036451">
    <property type="entry name" value="CblAdoTrfase-like_sf"/>
</dbReference>